<feature type="region of interest" description="Disordered" evidence="6">
    <location>
        <begin position="711"/>
        <end position="757"/>
    </location>
</feature>
<proteinExistence type="inferred from homology"/>
<feature type="compositionally biased region" description="Low complexity" evidence="6">
    <location>
        <begin position="385"/>
        <end position="396"/>
    </location>
</feature>
<feature type="region of interest" description="Disordered" evidence="6">
    <location>
        <begin position="1"/>
        <end position="29"/>
    </location>
</feature>
<organism evidence="8 9">
    <name type="scientific">Ramalina farinacea</name>
    <dbReference type="NCBI Taxonomy" id="258253"/>
    <lineage>
        <taxon>Eukaryota</taxon>
        <taxon>Fungi</taxon>
        <taxon>Dikarya</taxon>
        <taxon>Ascomycota</taxon>
        <taxon>Pezizomycotina</taxon>
        <taxon>Lecanoromycetes</taxon>
        <taxon>OSLEUM clade</taxon>
        <taxon>Lecanoromycetidae</taxon>
        <taxon>Lecanorales</taxon>
        <taxon>Lecanorineae</taxon>
        <taxon>Ramalinaceae</taxon>
        <taxon>Ramalina</taxon>
    </lineage>
</organism>
<feature type="domain" description="Protein kinase" evidence="7">
    <location>
        <begin position="813"/>
        <end position="1160"/>
    </location>
</feature>
<evidence type="ECO:0000313" key="9">
    <source>
        <dbReference type="Proteomes" id="UP001161017"/>
    </source>
</evidence>
<dbReference type="InterPro" id="IPR000719">
    <property type="entry name" value="Prot_kinase_dom"/>
</dbReference>
<dbReference type="GO" id="GO:0004713">
    <property type="term" value="F:protein tyrosine kinase activity"/>
    <property type="evidence" value="ECO:0007669"/>
    <property type="project" value="TreeGrafter"/>
</dbReference>
<evidence type="ECO:0000256" key="2">
    <source>
        <dbReference type="ARBA" id="ARBA00022741"/>
    </source>
</evidence>
<dbReference type="InterPro" id="IPR011009">
    <property type="entry name" value="Kinase-like_dom_sf"/>
</dbReference>
<feature type="region of interest" description="Disordered" evidence="6">
    <location>
        <begin position="280"/>
        <end position="448"/>
    </location>
</feature>
<feature type="region of interest" description="Disordered" evidence="6">
    <location>
        <begin position="45"/>
        <end position="239"/>
    </location>
</feature>
<dbReference type="GO" id="GO:0005634">
    <property type="term" value="C:nucleus"/>
    <property type="evidence" value="ECO:0007669"/>
    <property type="project" value="TreeGrafter"/>
</dbReference>
<name>A0AA43QQY8_9LECA</name>
<dbReference type="EC" id="2.7.11.1" evidence="8"/>
<dbReference type="GO" id="GO:0005737">
    <property type="term" value="C:cytoplasm"/>
    <property type="evidence" value="ECO:0007669"/>
    <property type="project" value="TreeGrafter"/>
</dbReference>
<evidence type="ECO:0000313" key="8">
    <source>
        <dbReference type="EMBL" id="MDI1489934.1"/>
    </source>
</evidence>
<feature type="compositionally biased region" description="Polar residues" evidence="6">
    <location>
        <begin position="325"/>
        <end position="337"/>
    </location>
</feature>
<dbReference type="PROSITE" id="PS00108">
    <property type="entry name" value="PROTEIN_KINASE_ST"/>
    <property type="match status" value="1"/>
</dbReference>
<gene>
    <name evidence="8" type="primary">SWE1</name>
    <name evidence="8" type="ORF">OHK93_001133</name>
</gene>
<comment type="similarity">
    <text evidence="5">Belongs to the protein kinase superfamily. Ser/Thr protein kinase family. GCN2 subfamily.</text>
</comment>
<dbReference type="Pfam" id="PF00069">
    <property type="entry name" value="Pkinase"/>
    <property type="match status" value="1"/>
</dbReference>
<dbReference type="SUPFAM" id="SSF56112">
    <property type="entry name" value="Protein kinase-like (PK-like)"/>
    <property type="match status" value="1"/>
</dbReference>
<evidence type="ECO:0000256" key="3">
    <source>
        <dbReference type="ARBA" id="ARBA00022777"/>
    </source>
</evidence>
<evidence type="ECO:0000256" key="1">
    <source>
        <dbReference type="ARBA" id="ARBA00022679"/>
    </source>
</evidence>
<keyword evidence="3" id="KW-0418">Kinase</keyword>
<dbReference type="GO" id="GO:0005524">
    <property type="term" value="F:ATP binding"/>
    <property type="evidence" value="ECO:0007669"/>
    <property type="project" value="UniProtKB-KW"/>
</dbReference>
<evidence type="ECO:0000256" key="5">
    <source>
        <dbReference type="ARBA" id="ARBA00037982"/>
    </source>
</evidence>
<keyword evidence="4" id="KW-0067">ATP-binding</keyword>
<dbReference type="InterPro" id="IPR008271">
    <property type="entry name" value="Ser/Thr_kinase_AS"/>
</dbReference>
<feature type="compositionally biased region" description="Low complexity" evidence="6">
    <location>
        <begin position="57"/>
        <end position="74"/>
    </location>
</feature>
<dbReference type="GO" id="GO:0110031">
    <property type="term" value="P:negative regulation of G2/MI transition of meiotic cell cycle"/>
    <property type="evidence" value="ECO:0007669"/>
    <property type="project" value="TreeGrafter"/>
</dbReference>
<feature type="compositionally biased region" description="Polar residues" evidence="6">
    <location>
        <begin position="576"/>
        <end position="589"/>
    </location>
</feature>
<dbReference type="FunFam" id="1.10.510.10:FF:000536">
    <property type="entry name" value="Cyclin-dependent kinase WEE1"/>
    <property type="match status" value="1"/>
</dbReference>
<feature type="compositionally biased region" description="Polar residues" evidence="6">
    <location>
        <begin position="437"/>
        <end position="446"/>
    </location>
</feature>
<feature type="region of interest" description="Disordered" evidence="6">
    <location>
        <begin position="568"/>
        <end position="617"/>
    </location>
</feature>
<keyword evidence="1 8" id="KW-0808">Transferase</keyword>
<feature type="compositionally biased region" description="Polar residues" evidence="6">
    <location>
        <begin position="415"/>
        <end position="430"/>
    </location>
</feature>
<evidence type="ECO:0000256" key="6">
    <source>
        <dbReference type="SAM" id="MobiDB-lite"/>
    </source>
</evidence>
<feature type="compositionally biased region" description="Polar residues" evidence="6">
    <location>
        <begin position="79"/>
        <end position="91"/>
    </location>
</feature>
<dbReference type="PANTHER" id="PTHR11042">
    <property type="entry name" value="EUKARYOTIC TRANSLATION INITIATION FACTOR 2-ALPHA KINASE EIF2-ALPHA KINASE -RELATED"/>
    <property type="match status" value="1"/>
</dbReference>
<sequence>MTALSPRSDAGGILHCPSPTSFHSRGFHIHKELERDPRLLQIQRSLSRSPSKSPIRLTASASSSPSPSSPLSPTRNDTRIQTLSTSISAPSELQVPSALSTPHQAGARKTRISSRRQSPLRNPRFTITPKSPRKRTLQESSNNGNSVTRSSRSSSEDQENRTAGSVSPERDSASDGALKQTTATSHSIGHAPPRATARFELGRGRSWGAKSSPLKRSERSDGLMNMDSAQMGSPSAKRRSLHGGILNSDFDIFEQAGRLDSQDDTQMSDIMFDSDRVVAREQPSPMLSRSSSLRPTTVQQRNEKPSLVRSRAHPDIAAEMATPGYVQSRNRARQSLDSALLPMQRDSPFSSQGSLPNASAHPIPQSTGSSQGVPNPRLPARHPLSRTISQSTSTSSMAEDSPTHIPTRQPEQRRPQFNFSKTMPSGTSRPISRDGTLHSQDSSGASFATPENYKLVKPHAAAFGSTGLISKRTRNTQGSKPNFGASTSTMPDTPCKRHSIADMPSPSATAHDEIFPRGHHKGVSFGEPSTPFNPKKFHTTPASFGKGVNIFGSQSGKGFQRKDSFFGFSDVEDDSQSPSGKVESQSSTEYDIPPTPSRQLRSRLNDPPSPFLPGKWREGRGSLTLELAFGSGVPTPAPAQFCKSISISRPEVMAKGDNDDEVENPPLVGLRFEHFLSVPRSFTYSRLLRNSKSPTPLNQAAYTAPAYLARREQAKSSPLSPASPPESRTYRLSPRTPRDHMLPPDPSGLSISQHGDEQIKGLDSLTSSASILPPATPTASKEYFALSNRSRLGATPSHKPAPVEIDSTLTSRFHDVQVLGIGEFSQVFRVSGKRTTNQVGVIPRGADRRLSLPDQKWAVKKSRKAFMGPRDRERKMKEVEILKALGKSDHTVEFIDSWEHRGHLYIQTEFCEEGSLDMFLDIKGRNARLDDFRIWKVLEDLTLGLKHIHDSGFIHLDLKPANILIAFEGDLKIADFGMATSWPAQSGIEAEGDREYIGPEILQGEVDKPADIFALGLIILEIAGNVVLPDNGVSWQRLRSGDFSDVPSLTWSSESSHHIIRDNDGNPLSQEDSLEIFYGSDDEDDAPRIRRPRSPRPEDRIREALARASRDGELAEPPSFMRDPHHPEALDKIMRWMLSPRPIDRPVVNELLAIGAVQWTQNRRRAGAVTYEGNWGPSDYVLSDDTEMLDV</sequence>
<dbReference type="GO" id="GO:0004674">
    <property type="term" value="F:protein serine/threonine kinase activity"/>
    <property type="evidence" value="ECO:0007669"/>
    <property type="project" value="UniProtKB-EC"/>
</dbReference>
<dbReference type="Proteomes" id="UP001161017">
    <property type="component" value="Unassembled WGS sequence"/>
</dbReference>
<dbReference type="PROSITE" id="PS50011">
    <property type="entry name" value="PROTEIN_KINASE_DOM"/>
    <property type="match status" value="1"/>
</dbReference>
<reference evidence="8" key="1">
    <citation type="journal article" date="2023" name="Genome Biol. Evol.">
        <title>First Whole Genome Sequence and Flow Cytometry Genome Size Data for the Lichen-Forming Fungus Ramalina farinacea (Ascomycota).</title>
        <authorList>
            <person name="Llewellyn T."/>
            <person name="Mian S."/>
            <person name="Hill R."/>
            <person name="Leitch I.J."/>
            <person name="Gaya E."/>
        </authorList>
    </citation>
    <scope>NUCLEOTIDE SEQUENCE</scope>
    <source>
        <strain evidence="8">LIQ254RAFAR</strain>
    </source>
</reference>
<dbReference type="SMART" id="SM00220">
    <property type="entry name" value="S_TKc"/>
    <property type="match status" value="1"/>
</dbReference>
<feature type="compositionally biased region" description="Basic and acidic residues" evidence="6">
    <location>
        <begin position="301"/>
        <end position="316"/>
    </location>
</feature>
<keyword evidence="2" id="KW-0547">Nucleotide-binding</keyword>
<feature type="compositionally biased region" description="Low complexity" evidence="6">
    <location>
        <begin position="140"/>
        <end position="153"/>
    </location>
</feature>
<feature type="compositionally biased region" description="Polar residues" evidence="6">
    <location>
        <begin position="475"/>
        <end position="491"/>
    </location>
</feature>
<evidence type="ECO:0000259" key="7">
    <source>
        <dbReference type="PROSITE" id="PS50011"/>
    </source>
</evidence>
<dbReference type="EMBL" id="JAPUFD010000010">
    <property type="protein sequence ID" value="MDI1489934.1"/>
    <property type="molecule type" value="Genomic_DNA"/>
</dbReference>
<feature type="region of interest" description="Disordered" evidence="6">
    <location>
        <begin position="471"/>
        <end position="494"/>
    </location>
</feature>
<dbReference type="Gene3D" id="3.30.200.20">
    <property type="entry name" value="Phosphorylase Kinase, domain 1"/>
    <property type="match status" value="1"/>
</dbReference>
<keyword evidence="9" id="KW-1185">Reference proteome</keyword>
<evidence type="ECO:0000256" key="4">
    <source>
        <dbReference type="ARBA" id="ARBA00022840"/>
    </source>
</evidence>
<feature type="compositionally biased region" description="Low complexity" evidence="6">
    <location>
        <begin position="283"/>
        <end position="295"/>
    </location>
</feature>
<feature type="compositionally biased region" description="Polar residues" evidence="6">
    <location>
        <begin position="364"/>
        <end position="373"/>
    </location>
</feature>
<dbReference type="PANTHER" id="PTHR11042:SF196">
    <property type="entry name" value="MITOSIS INHIBITOR PROTEIN KINASE SWE1"/>
    <property type="match status" value="1"/>
</dbReference>
<feature type="compositionally biased region" description="Polar residues" evidence="6">
    <location>
        <begin position="347"/>
        <end position="357"/>
    </location>
</feature>
<dbReference type="AlphaFoldDB" id="A0AA43QQY8"/>
<feature type="region of interest" description="Disordered" evidence="6">
    <location>
        <begin position="1079"/>
        <end position="1099"/>
    </location>
</feature>
<dbReference type="Gene3D" id="1.10.510.10">
    <property type="entry name" value="Transferase(Phosphotransferase) domain 1"/>
    <property type="match status" value="1"/>
</dbReference>
<protein>
    <submittedName>
        <fullName evidence="8">Mitosis inhibitor protein kinase swe1</fullName>
        <ecNumber evidence="8">2.7.11.1</ecNumber>
    </submittedName>
</protein>
<comment type="caution">
    <text evidence="8">The sequence shown here is derived from an EMBL/GenBank/DDBJ whole genome shotgun (WGS) entry which is preliminary data.</text>
</comment>
<accession>A0AA43QQY8</accession>
<dbReference type="InterPro" id="IPR050339">
    <property type="entry name" value="CC_SR_Kinase"/>
</dbReference>